<proteinExistence type="predicted"/>
<name>K2RC97_MACPH</name>
<evidence type="ECO:0000313" key="2">
    <source>
        <dbReference type="EMBL" id="EKG12183.1"/>
    </source>
</evidence>
<comment type="caution">
    <text evidence="2">The sequence shown here is derived from an EMBL/GenBank/DDBJ whole genome shotgun (WGS) entry which is preliminary data.</text>
</comment>
<gene>
    <name evidence="2" type="ORF">MPH_10666</name>
</gene>
<dbReference type="InParanoid" id="K2RC97"/>
<reference evidence="2 3" key="1">
    <citation type="journal article" date="2012" name="BMC Genomics">
        <title>Tools to kill: Genome of one of the most destructive plant pathogenic fungi Macrophomina phaseolina.</title>
        <authorList>
            <person name="Islam M.S."/>
            <person name="Haque M.S."/>
            <person name="Islam M.M."/>
            <person name="Emdad E.M."/>
            <person name="Halim A."/>
            <person name="Hossen Q.M.M."/>
            <person name="Hossain M.Z."/>
            <person name="Ahmed B."/>
            <person name="Rahim S."/>
            <person name="Rahman M.S."/>
            <person name="Alam M.M."/>
            <person name="Hou S."/>
            <person name="Wan X."/>
            <person name="Saito J.A."/>
            <person name="Alam M."/>
        </authorList>
    </citation>
    <scope>NUCLEOTIDE SEQUENCE [LARGE SCALE GENOMIC DNA]</scope>
    <source>
        <strain evidence="2 3">MS6</strain>
    </source>
</reference>
<evidence type="ECO:0000256" key="1">
    <source>
        <dbReference type="SAM" id="MobiDB-lite"/>
    </source>
</evidence>
<sequence>MKNEGNMYQQILEQKYVSFSVLCVRLEIMNYAILKSRRERKERRGRGRGGEGRGVGLFPSILSIGSLAIKERDDQRKESIQKKLLHPQSTSSATTGEDEKKGETGHTTNSHPVTRQPQDVRTHIYTHRAHAKRPYPALVTIFRIPEN</sequence>
<organism evidence="2 3">
    <name type="scientific">Macrophomina phaseolina (strain MS6)</name>
    <name type="common">Charcoal rot fungus</name>
    <dbReference type="NCBI Taxonomy" id="1126212"/>
    <lineage>
        <taxon>Eukaryota</taxon>
        <taxon>Fungi</taxon>
        <taxon>Dikarya</taxon>
        <taxon>Ascomycota</taxon>
        <taxon>Pezizomycotina</taxon>
        <taxon>Dothideomycetes</taxon>
        <taxon>Dothideomycetes incertae sedis</taxon>
        <taxon>Botryosphaeriales</taxon>
        <taxon>Botryosphaeriaceae</taxon>
        <taxon>Macrophomina</taxon>
    </lineage>
</organism>
<feature type="compositionally biased region" description="Basic and acidic residues" evidence="1">
    <location>
        <begin position="72"/>
        <end position="81"/>
    </location>
</feature>
<feature type="region of interest" description="Disordered" evidence="1">
    <location>
        <begin position="72"/>
        <end position="116"/>
    </location>
</feature>
<dbReference type="Proteomes" id="UP000007129">
    <property type="component" value="Unassembled WGS sequence"/>
</dbReference>
<dbReference type="EMBL" id="AHHD01000456">
    <property type="protein sequence ID" value="EKG12183.1"/>
    <property type="molecule type" value="Genomic_DNA"/>
</dbReference>
<dbReference type="AlphaFoldDB" id="K2RC97"/>
<accession>K2RC97</accession>
<evidence type="ECO:0000313" key="3">
    <source>
        <dbReference type="Proteomes" id="UP000007129"/>
    </source>
</evidence>
<protein>
    <submittedName>
        <fullName evidence="2">Uncharacterized protein</fullName>
    </submittedName>
</protein>
<dbReference type="HOGENOM" id="CLU_1768450_0_0_1"/>
<feature type="compositionally biased region" description="Polar residues" evidence="1">
    <location>
        <begin position="105"/>
        <end position="116"/>
    </location>
</feature>
<dbReference type="VEuPathDB" id="FungiDB:MPH_10666"/>